<dbReference type="Pfam" id="PF00271">
    <property type="entry name" value="Helicase_C"/>
    <property type="match status" value="1"/>
</dbReference>
<gene>
    <name evidence="11" type="ORF">P280DRAFT_456301</name>
</gene>
<feature type="region of interest" description="Disordered" evidence="7">
    <location>
        <begin position="57"/>
        <end position="84"/>
    </location>
</feature>
<dbReference type="SMART" id="SM00487">
    <property type="entry name" value="DEXDc"/>
    <property type="match status" value="1"/>
</dbReference>
<keyword evidence="4" id="KW-0347">Helicase</keyword>
<evidence type="ECO:0000259" key="8">
    <source>
        <dbReference type="PROSITE" id="PS50089"/>
    </source>
</evidence>
<dbReference type="PANTHER" id="PTHR45626">
    <property type="entry name" value="TRANSCRIPTION TERMINATION FACTOR 2-RELATED"/>
    <property type="match status" value="1"/>
</dbReference>
<feature type="region of interest" description="Disordered" evidence="7">
    <location>
        <begin position="679"/>
        <end position="759"/>
    </location>
</feature>
<dbReference type="AlphaFoldDB" id="A0A6A6RVB8"/>
<accession>A0A6A6RVB8</accession>
<dbReference type="GO" id="GO:0005737">
    <property type="term" value="C:cytoplasm"/>
    <property type="evidence" value="ECO:0007669"/>
    <property type="project" value="TreeGrafter"/>
</dbReference>
<feature type="compositionally biased region" description="Basic and acidic residues" evidence="7">
    <location>
        <begin position="733"/>
        <end position="754"/>
    </location>
</feature>
<dbReference type="Gene3D" id="3.40.50.300">
    <property type="entry name" value="P-loop containing nucleotide triphosphate hydrolases"/>
    <property type="match status" value="2"/>
</dbReference>
<evidence type="ECO:0000313" key="12">
    <source>
        <dbReference type="Proteomes" id="UP000799753"/>
    </source>
</evidence>
<dbReference type="GO" id="GO:0000724">
    <property type="term" value="P:double-strand break repair via homologous recombination"/>
    <property type="evidence" value="ECO:0007669"/>
    <property type="project" value="TreeGrafter"/>
</dbReference>
<evidence type="ECO:0000256" key="4">
    <source>
        <dbReference type="ARBA" id="ARBA00022806"/>
    </source>
</evidence>
<name>A0A6A6RVB8_9PLEO</name>
<evidence type="ECO:0000256" key="7">
    <source>
        <dbReference type="SAM" id="MobiDB-lite"/>
    </source>
</evidence>
<keyword evidence="3" id="KW-0378">Hydrolase</keyword>
<dbReference type="GO" id="GO:0008094">
    <property type="term" value="F:ATP-dependent activity, acting on DNA"/>
    <property type="evidence" value="ECO:0007669"/>
    <property type="project" value="TreeGrafter"/>
</dbReference>
<dbReference type="InterPro" id="IPR027417">
    <property type="entry name" value="P-loop_NTPase"/>
</dbReference>
<evidence type="ECO:0000256" key="2">
    <source>
        <dbReference type="ARBA" id="ARBA00022741"/>
    </source>
</evidence>
<dbReference type="SMART" id="SM00490">
    <property type="entry name" value="HELICc"/>
    <property type="match status" value="1"/>
</dbReference>
<dbReference type="InterPro" id="IPR001650">
    <property type="entry name" value="Helicase_C-like"/>
</dbReference>
<dbReference type="PROSITE" id="PS51194">
    <property type="entry name" value="HELICASE_CTER"/>
    <property type="match status" value="1"/>
</dbReference>
<keyword evidence="6" id="KW-0863">Zinc-finger</keyword>
<dbReference type="PANTHER" id="PTHR45626:SF16">
    <property type="entry name" value="ATP-DEPENDENT HELICASE ULS1"/>
    <property type="match status" value="1"/>
</dbReference>
<dbReference type="InterPro" id="IPR000330">
    <property type="entry name" value="SNF2_N"/>
</dbReference>
<dbReference type="InterPro" id="IPR014001">
    <property type="entry name" value="Helicase_ATP-bd"/>
</dbReference>
<dbReference type="OrthoDB" id="423559at2759"/>
<dbReference type="Pfam" id="PF00176">
    <property type="entry name" value="SNF2-rel_dom"/>
    <property type="match status" value="1"/>
</dbReference>
<reference evidence="11" key="1">
    <citation type="journal article" date="2020" name="Stud. Mycol.">
        <title>101 Dothideomycetes genomes: a test case for predicting lifestyles and emergence of pathogens.</title>
        <authorList>
            <person name="Haridas S."/>
            <person name="Albert R."/>
            <person name="Binder M."/>
            <person name="Bloem J."/>
            <person name="Labutti K."/>
            <person name="Salamov A."/>
            <person name="Andreopoulos B."/>
            <person name="Baker S."/>
            <person name="Barry K."/>
            <person name="Bills G."/>
            <person name="Bluhm B."/>
            <person name="Cannon C."/>
            <person name="Castanera R."/>
            <person name="Culley D."/>
            <person name="Daum C."/>
            <person name="Ezra D."/>
            <person name="Gonzalez J."/>
            <person name="Henrissat B."/>
            <person name="Kuo A."/>
            <person name="Liang C."/>
            <person name="Lipzen A."/>
            <person name="Lutzoni F."/>
            <person name="Magnuson J."/>
            <person name="Mondo S."/>
            <person name="Nolan M."/>
            <person name="Ohm R."/>
            <person name="Pangilinan J."/>
            <person name="Park H.-J."/>
            <person name="Ramirez L."/>
            <person name="Alfaro M."/>
            <person name="Sun H."/>
            <person name="Tritt A."/>
            <person name="Yoshinaga Y."/>
            <person name="Zwiers L.-H."/>
            <person name="Turgeon B."/>
            <person name="Goodwin S."/>
            <person name="Spatafora J."/>
            <person name="Crous P."/>
            <person name="Grigoriev I."/>
        </authorList>
    </citation>
    <scope>NUCLEOTIDE SEQUENCE</scope>
    <source>
        <strain evidence="11">CBS 473.64</strain>
    </source>
</reference>
<evidence type="ECO:0000256" key="5">
    <source>
        <dbReference type="ARBA" id="ARBA00022840"/>
    </source>
</evidence>
<dbReference type="CDD" id="cd18008">
    <property type="entry name" value="DEXDc_SHPRH-like"/>
    <property type="match status" value="1"/>
</dbReference>
<evidence type="ECO:0000256" key="3">
    <source>
        <dbReference type="ARBA" id="ARBA00022801"/>
    </source>
</evidence>
<dbReference type="InterPro" id="IPR049730">
    <property type="entry name" value="SNF2/RAD54-like_C"/>
</dbReference>
<feature type="compositionally biased region" description="Acidic residues" evidence="7">
    <location>
        <begin position="679"/>
        <end position="702"/>
    </location>
</feature>
<keyword evidence="2" id="KW-0547">Nucleotide-binding</keyword>
<feature type="domain" description="RING-type" evidence="8">
    <location>
        <begin position="604"/>
        <end position="649"/>
    </location>
</feature>
<dbReference type="InterPro" id="IPR001841">
    <property type="entry name" value="Znf_RING"/>
</dbReference>
<dbReference type="CDD" id="cd16449">
    <property type="entry name" value="RING-HC"/>
    <property type="match status" value="1"/>
</dbReference>
<evidence type="ECO:0000256" key="1">
    <source>
        <dbReference type="ARBA" id="ARBA00007025"/>
    </source>
</evidence>
<dbReference type="CDD" id="cd18793">
    <property type="entry name" value="SF2_C_SNF"/>
    <property type="match status" value="1"/>
</dbReference>
<dbReference type="GO" id="GO:0008270">
    <property type="term" value="F:zinc ion binding"/>
    <property type="evidence" value="ECO:0007669"/>
    <property type="project" value="UniProtKB-KW"/>
</dbReference>
<dbReference type="Pfam" id="PF13920">
    <property type="entry name" value="zf-C3HC4_3"/>
    <property type="match status" value="1"/>
</dbReference>
<evidence type="ECO:0000259" key="10">
    <source>
        <dbReference type="PROSITE" id="PS51194"/>
    </source>
</evidence>
<evidence type="ECO:0000256" key="6">
    <source>
        <dbReference type="PROSITE-ProRule" id="PRU00175"/>
    </source>
</evidence>
<evidence type="ECO:0000259" key="9">
    <source>
        <dbReference type="PROSITE" id="PS51192"/>
    </source>
</evidence>
<feature type="domain" description="Helicase C-terminal" evidence="10">
    <location>
        <begin position="790"/>
        <end position="948"/>
    </location>
</feature>
<comment type="similarity">
    <text evidence="1">Belongs to the SNF2/RAD54 helicase family.</text>
</comment>
<keyword evidence="5" id="KW-0067">ATP-binding</keyword>
<feature type="domain" description="Helicase ATP-binding" evidence="9">
    <location>
        <begin position="252"/>
        <end position="444"/>
    </location>
</feature>
<dbReference type="PROSITE" id="PS51192">
    <property type="entry name" value="HELICASE_ATP_BIND_1"/>
    <property type="match status" value="1"/>
</dbReference>
<proteinExistence type="inferred from homology"/>
<dbReference type="SUPFAM" id="SSF57850">
    <property type="entry name" value="RING/U-box"/>
    <property type="match status" value="1"/>
</dbReference>
<protein>
    <submittedName>
        <fullName evidence="11">Uncharacterized protein</fullName>
    </submittedName>
</protein>
<dbReference type="GO" id="GO:0016787">
    <property type="term" value="F:hydrolase activity"/>
    <property type="evidence" value="ECO:0007669"/>
    <property type="project" value="UniProtKB-KW"/>
</dbReference>
<organism evidence="11 12">
    <name type="scientific">Massarina eburnea CBS 473.64</name>
    <dbReference type="NCBI Taxonomy" id="1395130"/>
    <lineage>
        <taxon>Eukaryota</taxon>
        <taxon>Fungi</taxon>
        <taxon>Dikarya</taxon>
        <taxon>Ascomycota</taxon>
        <taxon>Pezizomycotina</taxon>
        <taxon>Dothideomycetes</taxon>
        <taxon>Pleosporomycetidae</taxon>
        <taxon>Pleosporales</taxon>
        <taxon>Massarineae</taxon>
        <taxon>Massarinaceae</taxon>
        <taxon>Massarina</taxon>
    </lineage>
</organism>
<dbReference type="SMART" id="SM00184">
    <property type="entry name" value="RING"/>
    <property type="match status" value="1"/>
</dbReference>
<dbReference type="InterPro" id="IPR038718">
    <property type="entry name" value="SNF2-like_sf"/>
</dbReference>
<dbReference type="Proteomes" id="UP000799753">
    <property type="component" value="Unassembled WGS sequence"/>
</dbReference>
<dbReference type="EMBL" id="MU006790">
    <property type="protein sequence ID" value="KAF2638353.1"/>
    <property type="molecule type" value="Genomic_DNA"/>
</dbReference>
<keyword evidence="12" id="KW-1185">Reference proteome</keyword>
<keyword evidence="6" id="KW-0862">Zinc</keyword>
<feature type="compositionally biased region" description="Acidic residues" evidence="7">
    <location>
        <begin position="714"/>
        <end position="724"/>
    </location>
</feature>
<dbReference type="InterPro" id="IPR013083">
    <property type="entry name" value="Znf_RING/FYVE/PHD"/>
</dbReference>
<dbReference type="GO" id="GO:0004386">
    <property type="term" value="F:helicase activity"/>
    <property type="evidence" value="ECO:0007669"/>
    <property type="project" value="UniProtKB-KW"/>
</dbReference>
<dbReference type="SUPFAM" id="SSF52540">
    <property type="entry name" value="P-loop containing nucleoside triphosphate hydrolases"/>
    <property type="match status" value="2"/>
</dbReference>
<sequence length="962" mass="108364">MDAYSPPPNLSLNEIPGEIGFITALLDSLDPNDPKYDFLFAKYSQQIQALDARLGQPVASNSSYSPPGNGYASAPTPESSDFRKHGRDAISYEEAPSLVAHGIPLRLPSREYSQYYTDLTGPDPSLGLGMGLGFDSVADPFAELESYQPDQPQPCEIFNQDWMDDDQLAQFLAAPSNMQASPAYQPKGISPRNQTLEEELFGDMPDPAAVQGLIENIQFDQEVQPEEREQTPIKMASTLMEHQKIALTWLLKMERSSSKGGILADEMGLGKTVEALSLMLANPSRDPTCKTTLIVAPVALIRQWEKEIERHVKPHHRLKVYNCHQAGKRGASFDKLRTYDVVMTTYGTLASEFKQKDNRQNQEDRANELQPSKRRAAQTLPMLGTQSKWYRVILDEAQYIKNRKTWSSRAADNLVSQYRWCLTGTPMQNNVEELYSLVRFLKLSPYMSWTRFNDDISKPLRDKSSGMRNRGMQCAQGILRASMLRRGKNTLVDGKKISEMPPKKYSAQHVEFSDAEDELYKAIETKNQIQFNKYLKKGTVNNNYACVLVMLLRLRQICCHPHLVNDLGIQVSTEGIDEVDLKQRAGLLSHDVVNRLREIDGFECPICLEVEANPTVFIPCGHTCCGECFQKLINESTETAGSAKCPHCRGTLSSDNITDFKHFCKVHCPEKLVEFGYVDDAEDDRESEGGDDDISDDSDEETDNKGNIKGFVVSDDEYSEDESQDSGSATNDDTAKSRDKGKGKAKGKGKEKTKVTMAQLKKQSLRSKAMKKKYLKRLRKNFQSSAKIDKTMELLSEIKANDPTEKTLIFSQWTTLLDLLEVPLSERGIKYQRYDGSMSISDRSEAVNTFMETSTETVFLISLKAGNAGLNLNKASQVIILDPFWNPFVEDQAVDRAHRMPQKREVKVHRVLVPETVEDRICSLQDKKRELINMALDEGVGKSLTRLSVGELQYLFGLRERD</sequence>
<dbReference type="GO" id="GO:0005634">
    <property type="term" value="C:nucleus"/>
    <property type="evidence" value="ECO:0007669"/>
    <property type="project" value="TreeGrafter"/>
</dbReference>
<keyword evidence="6" id="KW-0479">Metal-binding</keyword>
<evidence type="ECO:0000313" key="11">
    <source>
        <dbReference type="EMBL" id="KAF2638353.1"/>
    </source>
</evidence>
<dbReference type="InterPro" id="IPR050628">
    <property type="entry name" value="SNF2_RAD54_helicase_TF"/>
</dbReference>
<dbReference type="Gene3D" id="3.30.40.10">
    <property type="entry name" value="Zinc/RING finger domain, C3HC4 (zinc finger)"/>
    <property type="match status" value="1"/>
</dbReference>
<dbReference type="GO" id="GO:0005524">
    <property type="term" value="F:ATP binding"/>
    <property type="evidence" value="ECO:0007669"/>
    <property type="project" value="UniProtKB-KW"/>
</dbReference>
<dbReference type="Gene3D" id="3.40.50.10810">
    <property type="entry name" value="Tandem AAA-ATPase domain"/>
    <property type="match status" value="1"/>
</dbReference>
<dbReference type="PROSITE" id="PS50089">
    <property type="entry name" value="ZF_RING_2"/>
    <property type="match status" value="1"/>
</dbReference>